<feature type="transmembrane region" description="Helical" evidence="7">
    <location>
        <begin position="233"/>
        <end position="251"/>
    </location>
</feature>
<feature type="transmembrane region" description="Helical" evidence="7">
    <location>
        <begin position="20"/>
        <end position="39"/>
    </location>
</feature>
<evidence type="ECO:0000256" key="5">
    <source>
        <dbReference type="ARBA" id="ARBA00023157"/>
    </source>
</evidence>
<proteinExistence type="predicted"/>
<feature type="transmembrane region" description="Helical" evidence="7">
    <location>
        <begin position="303"/>
        <end position="325"/>
    </location>
</feature>
<dbReference type="RefSeq" id="WP_345121065.1">
    <property type="nucleotide sequence ID" value="NZ_BAABDI010000003.1"/>
</dbReference>
<dbReference type="PANTHER" id="PTHR12639:SF7">
    <property type="entry name" value="HTTM DOMAIN-CONTAINING PROTEIN"/>
    <property type="match status" value="1"/>
</dbReference>
<dbReference type="Pfam" id="PF22777">
    <property type="entry name" value="VKGC_lumenal_dom"/>
    <property type="match status" value="1"/>
</dbReference>
<sequence length="455" mass="52171">MTEEPQPRYFQTYISAAPLAVFRMAFGLLILASVVRFWAKGWIAELYLQPKLFFPYYGLEFIKPLGGYTYALFAVCGLCALLVALGWHYRPAAAGLFLSFTYIELMDKSTYLNHYYFVSLVALMLVFLPAAAAFSMDAARRPARRYDQVPRWTVDALRLLVGIVYVYAGLAKLNSDWLLAAAPLRIWLPAKNDLPLVGFLFNYPATAYLFSWFGAFYDLTVPFFLLNRLTRPYAYAAVVVFHVLTAILFPIGMFPYVMIVAALIFFPAEFHLRLLERARRLLRLGAEEPRPAAPLVYRPRVRLALLIGFALFFMVQLLAPLRYWLYPRELFWTEEGYRFSWRVMLMEKLGQVQFKVVDAATGRARLVNNGEHLSVLQEKMMATQPDMMLQFAHYLRAYYIGQGVNNPRVYADAYVSLNGRLGQAFIDPTVDLARQTEGFAPKPWILPFTDEITGL</sequence>
<evidence type="ECO:0000256" key="6">
    <source>
        <dbReference type="ARBA" id="ARBA00023239"/>
    </source>
</evidence>
<organism evidence="9 10">
    <name type="scientific">Hymenobacter antarcticus</name>
    <dbReference type="NCBI Taxonomy" id="486270"/>
    <lineage>
        <taxon>Bacteria</taxon>
        <taxon>Pseudomonadati</taxon>
        <taxon>Bacteroidota</taxon>
        <taxon>Cytophagia</taxon>
        <taxon>Cytophagales</taxon>
        <taxon>Hymenobacteraceae</taxon>
        <taxon>Hymenobacter</taxon>
    </lineage>
</organism>
<comment type="subcellular location">
    <subcellularLocation>
        <location evidence="1">Endomembrane system</location>
        <topology evidence="1">Multi-pass membrane protein</topology>
    </subcellularLocation>
</comment>
<dbReference type="Proteomes" id="UP001501556">
    <property type="component" value="Unassembled WGS sequence"/>
</dbReference>
<protein>
    <submittedName>
        <fullName evidence="9">HTTM domain-containing protein</fullName>
    </submittedName>
</protein>
<reference evidence="10" key="1">
    <citation type="journal article" date="2019" name="Int. J. Syst. Evol. Microbiol.">
        <title>The Global Catalogue of Microorganisms (GCM) 10K type strain sequencing project: providing services to taxonomists for standard genome sequencing and annotation.</title>
        <authorList>
            <consortium name="The Broad Institute Genomics Platform"/>
            <consortium name="The Broad Institute Genome Sequencing Center for Infectious Disease"/>
            <person name="Wu L."/>
            <person name="Ma J."/>
        </authorList>
    </citation>
    <scope>NUCLEOTIDE SEQUENCE [LARGE SCALE GENOMIC DNA]</scope>
    <source>
        <strain evidence="10">JCM 17217</strain>
    </source>
</reference>
<evidence type="ECO:0000256" key="4">
    <source>
        <dbReference type="ARBA" id="ARBA00023136"/>
    </source>
</evidence>
<feature type="transmembrane region" description="Helical" evidence="7">
    <location>
        <begin position="205"/>
        <end position="226"/>
    </location>
</feature>
<evidence type="ECO:0000259" key="8">
    <source>
        <dbReference type="SMART" id="SM00752"/>
    </source>
</evidence>
<name>A0ABP7PBF3_9BACT</name>
<dbReference type="InterPro" id="IPR053934">
    <property type="entry name" value="HTTM_dom"/>
</dbReference>
<dbReference type="InterPro" id="IPR011020">
    <property type="entry name" value="HTTM-like"/>
</dbReference>
<keyword evidence="2 7" id="KW-0812">Transmembrane</keyword>
<keyword evidence="4 7" id="KW-0472">Membrane</keyword>
<keyword evidence="5" id="KW-1015">Disulfide bond</keyword>
<dbReference type="SMART" id="SM00752">
    <property type="entry name" value="HTTM"/>
    <property type="match status" value="1"/>
</dbReference>
<feature type="transmembrane region" description="Helical" evidence="7">
    <location>
        <begin position="68"/>
        <end position="89"/>
    </location>
</feature>
<evidence type="ECO:0000256" key="7">
    <source>
        <dbReference type="SAM" id="Phobius"/>
    </source>
</evidence>
<accession>A0ABP7PBF3</accession>
<feature type="transmembrane region" description="Helical" evidence="7">
    <location>
        <begin position="115"/>
        <end position="135"/>
    </location>
</feature>
<keyword evidence="3 7" id="KW-1133">Transmembrane helix</keyword>
<evidence type="ECO:0000256" key="2">
    <source>
        <dbReference type="ARBA" id="ARBA00022692"/>
    </source>
</evidence>
<keyword evidence="10" id="KW-1185">Reference proteome</keyword>
<gene>
    <name evidence="9" type="ORF">GCM10022407_07060</name>
</gene>
<dbReference type="InterPro" id="IPR053935">
    <property type="entry name" value="VKGC_lumenal_dom"/>
</dbReference>
<dbReference type="Pfam" id="PF05090">
    <property type="entry name" value="HTTM"/>
    <property type="match status" value="1"/>
</dbReference>
<comment type="caution">
    <text evidence="9">The sequence shown here is derived from an EMBL/GenBank/DDBJ whole genome shotgun (WGS) entry which is preliminary data.</text>
</comment>
<feature type="domain" description="HTTM-like" evidence="8">
    <location>
        <begin position="11"/>
        <end position="270"/>
    </location>
</feature>
<evidence type="ECO:0000313" key="9">
    <source>
        <dbReference type="EMBL" id="GAA3962910.1"/>
    </source>
</evidence>
<dbReference type="PANTHER" id="PTHR12639">
    <property type="entry name" value="VITAMIN K-DEPENDENT GAMMA-CARBOXYLASE"/>
    <property type="match status" value="1"/>
</dbReference>
<feature type="transmembrane region" description="Helical" evidence="7">
    <location>
        <begin position="257"/>
        <end position="275"/>
    </location>
</feature>
<evidence type="ECO:0000313" key="10">
    <source>
        <dbReference type="Proteomes" id="UP001501556"/>
    </source>
</evidence>
<keyword evidence="6" id="KW-0456">Lyase</keyword>
<evidence type="ECO:0000256" key="3">
    <source>
        <dbReference type="ARBA" id="ARBA00022989"/>
    </source>
</evidence>
<feature type="transmembrane region" description="Helical" evidence="7">
    <location>
        <begin position="156"/>
        <end position="173"/>
    </location>
</feature>
<dbReference type="EMBL" id="BAABDI010000003">
    <property type="protein sequence ID" value="GAA3962910.1"/>
    <property type="molecule type" value="Genomic_DNA"/>
</dbReference>
<dbReference type="InterPro" id="IPR007782">
    <property type="entry name" value="VKG_COase"/>
</dbReference>
<evidence type="ECO:0000256" key="1">
    <source>
        <dbReference type="ARBA" id="ARBA00004127"/>
    </source>
</evidence>